<evidence type="ECO:0000256" key="1">
    <source>
        <dbReference type="ARBA" id="ARBA00022741"/>
    </source>
</evidence>
<name>A0A934N318_9BACT</name>
<keyword evidence="5" id="KW-1133">Transmembrane helix</keyword>
<evidence type="ECO:0000256" key="5">
    <source>
        <dbReference type="SAM" id="Phobius"/>
    </source>
</evidence>
<dbReference type="EMBL" id="JAEKNR010000118">
    <property type="protein sequence ID" value="MBJ7598640.1"/>
    <property type="molecule type" value="Genomic_DNA"/>
</dbReference>
<keyword evidence="7" id="KW-0132">Cell division</keyword>
<evidence type="ECO:0000256" key="4">
    <source>
        <dbReference type="SAM" id="MobiDB-lite"/>
    </source>
</evidence>
<evidence type="ECO:0000313" key="8">
    <source>
        <dbReference type="Proteomes" id="UP000612893"/>
    </source>
</evidence>
<dbReference type="PANTHER" id="PTHR22683">
    <property type="entry name" value="SPORULATION PROTEIN RELATED"/>
    <property type="match status" value="1"/>
</dbReference>
<dbReference type="Proteomes" id="UP000612893">
    <property type="component" value="Unassembled WGS sequence"/>
</dbReference>
<dbReference type="InterPro" id="IPR050206">
    <property type="entry name" value="FtsK/SpoIIIE/SftA"/>
</dbReference>
<evidence type="ECO:0000256" key="3">
    <source>
        <dbReference type="PROSITE-ProRule" id="PRU00289"/>
    </source>
</evidence>
<dbReference type="GO" id="GO:0051301">
    <property type="term" value="P:cell division"/>
    <property type="evidence" value="ECO:0007669"/>
    <property type="project" value="UniProtKB-KW"/>
</dbReference>
<feature type="region of interest" description="Disordered" evidence="4">
    <location>
        <begin position="1"/>
        <end position="20"/>
    </location>
</feature>
<dbReference type="AlphaFoldDB" id="A0A934N318"/>
<feature type="transmembrane region" description="Helical" evidence="5">
    <location>
        <begin position="83"/>
        <end position="99"/>
    </location>
</feature>
<dbReference type="RefSeq" id="WP_338201809.1">
    <property type="nucleotide sequence ID" value="NZ_JAEKNR010000118.1"/>
</dbReference>
<keyword evidence="8" id="KW-1185">Reference proteome</keyword>
<organism evidence="7 8">
    <name type="scientific">Candidatus Nephthysia bennettiae</name>
    <dbReference type="NCBI Taxonomy" id="3127016"/>
    <lineage>
        <taxon>Bacteria</taxon>
        <taxon>Bacillati</taxon>
        <taxon>Candidatus Dormiibacterota</taxon>
        <taxon>Candidatus Dormibacteria</taxon>
        <taxon>Candidatus Dormibacterales</taxon>
        <taxon>Candidatus Dormibacteraceae</taxon>
        <taxon>Candidatus Nephthysia</taxon>
    </lineage>
</organism>
<dbReference type="SUPFAM" id="SSF52540">
    <property type="entry name" value="P-loop containing nucleoside triphosphate hydrolases"/>
    <property type="match status" value="1"/>
</dbReference>
<evidence type="ECO:0000256" key="2">
    <source>
        <dbReference type="ARBA" id="ARBA00022840"/>
    </source>
</evidence>
<feature type="binding site" evidence="3">
    <location>
        <begin position="304"/>
        <end position="311"/>
    </location>
    <ligand>
        <name>ATP</name>
        <dbReference type="ChEBI" id="CHEBI:30616"/>
    </ligand>
</feature>
<dbReference type="GO" id="GO:0005524">
    <property type="term" value="F:ATP binding"/>
    <property type="evidence" value="ECO:0007669"/>
    <property type="project" value="UniProtKB-UniRule"/>
</dbReference>
<dbReference type="PANTHER" id="PTHR22683:SF41">
    <property type="entry name" value="DNA TRANSLOCASE FTSK"/>
    <property type="match status" value="1"/>
</dbReference>
<feature type="domain" description="FtsK" evidence="6">
    <location>
        <begin position="277"/>
        <end position="460"/>
    </location>
</feature>
<keyword evidence="1 3" id="KW-0547">Nucleotide-binding</keyword>
<evidence type="ECO:0000313" key="7">
    <source>
        <dbReference type="EMBL" id="MBJ7598640.1"/>
    </source>
</evidence>
<protein>
    <submittedName>
        <fullName evidence="7">Cell division protein FtsK</fullName>
    </submittedName>
</protein>
<sequence>MSWRRKSKSSPLDFGRRGRPYARRREGRGSLDFDGDPGWGLPRQDSAMVIARLAWRFRHELAPIYVALGLASFASLGHDYAPAWWPLALPLGGGATAAARRWLADRRPEEVYLLAVGSAATVWTALAWWASPWHDWLVWTAVLGAVAAGIPRWWHYRWRGKIAVRRGAPRGARRELRRIVKNWPELSDYMELGGSHVQRAEADEVGFTFTLALRAGLTAADVTGKLPRVESVLETRPGAARLTPDAKKAHRAVLRVVNKDPLAVPIPWPGSTATSINEPVVLGRFEDGGPVSIRLLGEHVLTAGTMGRGKSGVLNAVMAELSDRADVVLWGIDMKRGLELGPWRPVLDRLATTAEAAHELLRAANRVLDARADLLAERNERKWQPSTTEPALVIAVDELAELDAEAMALLERLARLGRAEGVILIAVTQRPSADVLGGLDARAQMTARIALGVVEPRDGELILGAGRLGQGWRPDRLGGPGYFLVLVPGQHELPRPARAYWLTDAAVRAAAARHGVERASLGLTTSARAAAEPQAPLAAPQAAREALPLLPQREDPDTALLAALREAPRGGLSAPELAARIGRSRSWTFARLRVHASAGRAVQVGHGRWTGSRGHKQ</sequence>
<feature type="transmembrane region" description="Helical" evidence="5">
    <location>
        <begin position="61"/>
        <end position="77"/>
    </location>
</feature>
<feature type="transmembrane region" description="Helical" evidence="5">
    <location>
        <begin position="111"/>
        <end position="130"/>
    </location>
</feature>
<dbReference type="InterPro" id="IPR002543">
    <property type="entry name" value="FtsK_dom"/>
</dbReference>
<feature type="transmembrane region" description="Helical" evidence="5">
    <location>
        <begin position="136"/>
        <end position="156"/>
    </location>
</feature>
<comment type="caution">
    <text evidence="7">The sequence shown here is derived from an EMBL/GenBank/DDBJ whole genome shotgun (WGS) entry which is preliminary data.</text>
</comment>
<gene>
    <name evidence="7" type="ORF">JF922_11220</name>
</gene>
<keyword evidence="5" id="KW-0812">Transmembrane</keyword>
<keyword evidence="7" id="KW-0131">Cell cycle</keyword>
<keyword evidence="2 3" id="KW-0067">ATP-binding</keyword>
<reference evidence="7" key="1">
    <citation type="submission" date="2020-10" db="EMBL/GenBank/DDBJ databases">
        <title>Ca. Dormibacterota MAGs.</title>
        <authorList>
            <person name="Montgomery K."/>
        </authorList>
    </citation>
    <scope>NUCLEOTIDE SEQUENCE [LARGE SCALE GENOMIC DNA]</scope>
    <source>
        <strain evidence="7">SC8812_S17_10</strain>
    </source>
</reference>
<dbReference type="GO" id="GO:0003677">
    <property type="term" value="F:DNA binding"/>
    <property type="evidence" value="ECO:0007669"/>
    <property type="project" value="InterPro"/>
</dbReference>
<dbReference type="InterPro" id="IPR027417">
    <property type="entry name" value="P-loop_NTPase"/>
</dbReference>
<evidence type="ECO:0000259" key="6">
    <source>
        <dbReference type="PROSITE" id="PS50901"/>
    </source>
</evidence>
<dbReference type="PROSITE" id="PS50901">
    <property type="entry name" value="FTSK"/>
    <property type="match status" value="1"/>
</dbReference>
<proteinExistence type="predicted"/>
<keyword evidence="5" id="KW-0472">Membrane</keyword>
<accession>A0A934N318</accession>
<dbReference type="Gene3D" id="3.40.50.300">
    <property type="entry name" value="P-loop containing nucleotide triphosphate hydrolases"/>
    <property type="match status" value="1"/>
</dbReference>